<feature type="transmembrane region" description="Helical" evidence="6">
    <location>
        <begin position="154"/>
        <end position="178"/>
    </location>
</feature>
<dbReference type="STRING" id="113540.ENSSFOP00015001913"/>
<dbReference type="InterPro" id="IPR008370">
    <property type="entry name" value="VDCC_g6su"/>
</dbReference>
<feature type="compositionally biased region" description="Gly residues" evidence="5">
    <location>
        <begin position="27"/>
        <end position="47"/>
    </location>
</feature>
<reference evidence="7 8" key="1">
    <citation type="submission" date="2015-08" db="EMBL/GenBank/DDBJ databases">
        <title>The genome of the Asian arowana (Scleropages formosus).</title>
        <authorList>
            <person name="Tan M.H."/>
            <person name="Gan H.M."/>
            <person name="Croft L.J."/>
            <person name="Austin C.M."/>
        </authorList>
    </citation>
    <scope>NUCLEOTIDE SEQUENCE [LARGE SCALE GENOMIC DNA]</scope>
    <source>
        <strain evidence="7">Aro1</strain>
    </source>
</reference>
<feature type="region of interest" description="Disordered" evidence="5">
    <location>
        <begin position="1"/>
        <end position="60"/>
    </location>
</feature>
<evidence type="ECO:0000256" key="3">
    <source>
        <dbReference type="ARBA" id="ARBA00022989"/>
    </source>
</evidence>
<dbReference type="GO" id="GO:0005246">
    <property type="term" value="F:calcium channel regulator activity"/>
    <property type="evidence" value="ECO:0007669"/>
    <property type="project" value="TreeGrafter"/>
</dbReference>
<feature type="transmembrane region" description="Helical" evidence="6">
    <location>
        <begin position="190"/>
        <end position="213"/>
    </location>
</feature>
<dbReference type="GO" id="GO:0006816">
    <property type="term" value="P:calcium ion transport"/>
    <property type="evidence" value="ECO:0007669"/>
    <property type="project" value="InterPro"/>
</dbReference>
<feature type="transmembrane region" description="Helical" evidence="6">
    <location>
        <begin position="233"/>
        <end position="259"/>
    </location>
</feature>
<sequence>GSRTERPLLSTPESVTREEEGRAAAAGVGGAGGGAGGHTGAKGVRGGTGKRRTGKPQMSDSQEGKIKLAFFVAIVGVTLTVLGVGTEFWVELAPPKTFFDNKTCQAAHYGLWKGCVRTLRVSDIDPDRESCGPAELPGGDCLLPVFFLGCHSNWAVTMVTICCHGLFHSFPIITLTSFRKSLSSCKGVQFFLKPASFCFTLSGILVMLTLIVFHQSVLALLDSDHSMPLQHELSWSVACVGSAGAILIVGGVIFLMLFLPYSPWEKCFPHRSSAT</sequence>
<feature type="non-terminal residue" evidence="7">
    <location>
        <position position="1"/>
    </location>
</feature>
<dbReference type="GO" id="GO:1990454">
    <property type="term" value="C:L-type voltage-gated calcium channel complex"/>
    <property type="evidence" value="ECO:0007669"/>
    <property type="project" value="TreeGrafter"/>
</dbReference>
<keyword evidence="3 6" id="KW-1133">Transmembrane helix</keyword>
<accession>A0A0P7UWY3</accession>
<keyword evidence="2 6" id="KW-0812">Transmembrane</keyword>
<evidence type="ECO:0000313" key="8">
    <source>
        <dbReference type="Proteomes" id="UP000034805"/>
    </source>
</evidence>
<proteinExistence type="predicted"/>
<gene>
    <name evidence="7" type="ORF">Z043_115309</name>
</gene>
<comment type="caution">
    <text evidence="7">The sequence shown here is derived from an EMBL/GenBank/DDBJ whole genome shotgun (WGS) entry which is preliminary data.</text>
</comment>
<evidence type="ECO:0000256" key="5">
    <source>
        <dbReference type="SAM" id="MobiDB-lite"/>
    </source>
</evidence>
<dbReference type="GO" id="GO:1902514">
    <property type="term" value="P:regulation of calcium ion transmembrane transport via high voltage-gated calcium channel"/>
    <property type="evidence" value="ECO:0007669"/>
    <property type="project" value="TreeGrafter"/>
</dbReference>
<dbReference type="Proteomes" id="UP000034805">
    <property type="component" value="Unassembled WGS sequence"/>
</dbReference>
<dbReference type="Gene3D" id="1.20.140.150">
    <property type="match status" value="1"/>
</dbReference>
<evidence type="ECO:0000256" key="4">
    <source>
        <dbReference type="ARBA" id="ARBA00023136"/>
    </source>
</evidence>
<evidence type="ECO:0000256" key="6">
    <source>
        <dbReference type="SAM" id="Phobius"/>
    </source>
</evidence>
<dbReference type="InterPro" id="IPR004031">
    <property type="entry name" value="PMP22/EMP/MP20/Claudin"/>
</dbReference>
<comment type="subcellular location">
    <subcellularLocation>
        <location evidence="1">Membrane</location>
        <topology evidence="1">Multi-pass membrane protein</topology>
    </subcellularLocation>
</comment>
<keyword evidence="4 6" id="KW-0472">Membrane</keyword>
<dbReference type="EMBL" id="JARO02005795">
    <property type="protein sequence ID" value="KPP66218.1"/>
    <property type="molecule type" value="Genomic_DNA"/>
</dbReference>
<dbReference type="PANTHER" id="PTHR15025:SF6">
    <property type="entry name" value="VOLTAGE-DEPENDENT CALCIUM CHANNEL GAMMA-6 SUBUNIT"/>
    <property type="match status" value="1"/>
</dbReference>
<name>A0A0P7UWY3_SCLFO</name>
<feature type="transmembrane region" description="Helical" evidence="6">
    <location>
        <begin position="68"/>
        <end position="90"/>
    </location>
</feature>
<evidence type="ECO:0000313" key="7">
    <source>
        <dbReference type="EMBL" id="KPP66218.1"/>
    </source>
</evidence>
<dbReference type="Pfam" id="PF13903">
    <property type="entry name" value="Claudin_2"/>
    <property type="match status" value="1"/>
</dbReference>
<evidence type="ECO:0000256" key="2">
    <source>
        <dbReference type="ARBA" id="ARBA00022692"/>
    </source>
</evidence>
<dbReference type="PRINTS" id="PR01794">
    <property type="entry name" value="VDCCGAMMA6"/>
</dbReference>
<organism evidence="7 8">
    <name type="scientific">Scleropages formosus</name>
    <name type="common">Asian bonytongue</name>
    <name type="synonym">Osteoglossum formosum</name>
    <dbReference type="NCBI Taxonomy" id="113540"/>
    <lineage>
        <taxon>Eukaryota</taxon>
        <taxon>Metazoa</taxon>
        <taxon>Chordata</taxon>
        <taxon>Craniata</taxon>
        <taxon>Vertebrata</taxon>
        <taxon>Euteleostomi</taxon>
        <taxon>Actinopterygii</taxon>
        <taxon>Neopterygii</taxon>
        <taxon>Teleostei</taxon>
        <taxon>Osteoglossocephala</taxon>
        <taxon>Osteoglossomorpha</taxon>
        <taxon>Osteoglossiformes</taxon>
        <taxon>Osteoglossidae</taxon>
        <taxon>Scleropages</taxon>
    </lineage>
</organism>
<protein>
    <submittedName>
        <fullName evidence="7">Voltage-dependent calcium channel gamma-6 subunit-like</fullName>
    </submittedName>
</protein>
<dbReference type="PANTHER" id="PTHR15025">
    <property type="entry name" value="VOLTAGE-DEPENDENT CALCIUM CHANNEL GAMMA-1 SUBUNIT-RELATED"/>
    <property type="match status" value="1"/>
</dbReference>
<evidence type="ECO:0000256" key="1">
    <source>
        <dbReference type="ARBA" id="ARBA00004141"/>
    </source>
</evidence>
<dbReference type="AlphaFoldDB" id="A0A0P7UWY3"/>